<dbReference type="InterPro" id="IPR046773">
    <property type="entry name" value="DOCKER_Lobe_C"/>
</dbReference>
<dbReference type="GO" id="GO:0007264">
    <property type="term" value="P:small GTPase-mediated signal transduction"/>
    <property type="evidence" value="ECO:0007669"/>
    <property type="project" value="InterPro"/>
</dbReference>
<evidence type="ECO:0000256" key="1">
    <source>
        <dbReference type="ARBA" id="ARBA00022658"/>
    </source>
</evidence>
<dbReference type="Gene3D" id="1.25.40.410">
    <property type="match status" value="1"/>
</dbReference>
<name>A0AA85KNA6_TRIRE</name>
<evidence type="ECO:0008006" key="8">
    <source>
        <dbReference type="Google" id="ProtNLM"/>
    </source>
</evidence>
<dbReference type="Gene3D" id="1.20.58.740">
    <property type="match status" value="1"/>
</dbReference>
<feature type="domain" description="DOCKER" evidence="5">
    <location>
        <begin position="2036"/>
        <end position="2511"/>
    </location>
</feature>
<dbReference type="PANTHER" id="PTHR23317">
    <property type="entry name" value="DEDICATOR OF CYTOKINESIS DOCK"/>
    <property type="match status" value="1"/>
</dbReference>
<dbReference type="Gene3D" id="2.60.40.150">
    <property type="entry name" value="C2 domain"/>
    <property type="match status" value="1"/>
</dbReference>
<evidence type="ECO:0000313" key="7">
    <source>
        <dbReference type="WBParaSite" id="TREG1_99030.1"/>
    </source>
</evidence>
<dbReference type="InterPro" id="IPR027357">
    <property type="entry name" value="DOCKER_dom"/>
</dbReference>
<evidence type="ECO:0000256" key="3">
    <source>
        <dbReference type="SAM" id="MobiDB-lite"/>
    </source>
</evidence>
<reference evidence="7" key="2">
    <citation type="submission" date="2023-11" db="UniProtKB">
        <authorList>
            <consortium name="WormBaseParasite"/>
        </authorList>
    </citation>
    <scope>IDENTIFICATION</scope>
</reference>
<feature type="region of interest" description="Disordered" evidence="3">
    <location>
        <begin position="1386"/>
        <end position="1411"/>
    </location>
</feature>
<dbReference type="Pfam" id="PF14429">
    <property type="entry name" value="DOCK-C2"/>
    <property type="match status" value="1"/>
</dbReference>
<evidence type="ECO:0000259" key="5">
    <source>
        <dbReference type="PROSITE" id="PS51651"/>
    </source>
</evidence>
<dbReference type="InterPro" id="IPR043161">
    <property type="entry name" value="DOCK_C_lobe_A"/>
</dbReference>
<dbReference type="PROSITE" id="PS51651">
    <property type="entry name" value="DOCKER"/>
    <property type="match status" value="1"/>
</dbReference>
<dbReference type="Pfam" id="PF20422">
    <property type="entry name" value="DHR-2_Lobe_B"/>
    <property type="match status" value="1"/>
</dbReference>
<dbReference type="InterPro" id="IPR046770">
    <property type="entry name" value="DOCKER_Lobe_B"/>
</dbReference>
<evidence type="ECO:0000259" key="4">
    <source>
        <dbReference type="PROSITE" id="PS51650"/>
    </source>
</evidence>
<feature type="domain" description="C2 DOCK-type" evidence="4">
    <location>
        <begin position="697"/>
        <end position="875"/>
    </location>
</feature>
<keyword evidence="6" id="KW-1185">Reference proteome</keyword>
<dbReference type="InterPro" id="IPR026791">
    <property type="entry name" value="DOCK"/>
</dbReference>
<dbReference type="PANTHER" id="PTHR23317:SF26">
    <property type="entry name" value="ZIZIMIN, ISOFORM K"/>
    <property type="match status" value="1"/>
</dbReference>
<organism evidence="6 7">
    <name type="scientific">Trichobilharzia regenti</name>
    <name type="common">Nasal bird schistosome</name>
    <dbReference type="NCBI Taxonomy" id="157069"/>
    <lineage>
        <taxon>Eukaryota</taxon>
        <taxon>Metazoa</taxon>
        <taxon>Spiralia</taxon>
        <taxon>Lophotrochozoa</taxon>
        <taxon>Platyhelminthes</taxon>
        <taxon>Trematoda</taxon>
        <taxon>Digenea</taxon>
        <taxon>Strigeidida</taxon>
        <taxon>Schistosomatoidea</taxon>
        <taxon>Schistosomatidae</taxon>
        <taxon>Trichobilharzia</taxon>
    </lineage>
</organism>
<dbReference type="Pfam" id="PF20421">
    <property type="entry name" value="DHR-2_Lobe_C"/>
    <property type="match status" value="1"/>
</dbReference>
<feature type="compositionally biased region" description="Polar residues" evidence="3">
    <location>
        <begin position="399"/>
        <end position="420"/>
    </location>
</feature>
<protein>
    <recommendedName>
        <fullName evidence="8">C2 DOCK-type domain-containing protein</fullName>
    </recommendedName>
</protein>
<evidence type="ECO:0000313" key="6">
    <source>
        <dbReference type="Proteomes" id="UP000050795"/>
    </source>
</evidence>
<dbReference type="InterPro" id="IPR035892">
    <property type="entry name" value="C2_domain_sf"/>
</dbReference>
<feature type="region of interest" description="Disordered" evidence="3">
    <location>
        <begin position="399"/>
        <end position="461"/>
    </location>
</feature>
<keyword evidence="1" id="KW-0344">Guanine-nucleotide releasing factor</keyword>
<dbReference type="WBParaSite" id="TREG1_99030.1">
    <property type="protein sequence ID" value="TREG1_99030.1"/>
    <property type="gene ID" value="TREG1_99030"/>
</dbReference>
<feature type="compositionally biased region" description="Polar residues" evidence="3">
    <location>
        <begin position="1571"/>
        <end position="1589"/>
    </location>
</feature>
<dbReference type="GO" id="GO:0005085">
    <property type="term" value="F:guanyl-nucleotide exchange factor activity"/>
    <property type="evidence" value="ECO:0007669"/>
    <property type="project" value="UniProtKB-KW"/>
</dbReference>
<feature type="compositionally biased region" description="Polar residues" evidence="3">
    <location>
        <begin position="441"/>
        <end position="457"/>
    </location>
</feature>
<accession>A0AA85KNA6</accession>
<feature type="region of interest" description="Disordered" evidence="3">
    <location>
        <begin position="1567"/>
        <end position="1590"/>
    </location>
</feature>
<dbReference type="PROSITE" id="PS51650">
    <property type="entry name" value="C2_DOCK"/>
    <property type="match status" value="1"/>
</dbReference>
<evidence type="ECO:0000256" key="2">
    <source>
        <dbReference type="PROSITE-ProRule" id="PRU00983"/>
    </source>
</evidence>
<comment type="similarity">
    <text evidence="2">Belongs to the DOCK family.</text>
</comment>
<sequence>MRSISAMSYNHNLIDETILCVNKKRNENFFPSPIPDRLQSVTSTTIQQCVSSYCASIHCFTINKLRHKYLNYCSKSLSDGKQVFFEKKADEITGENSQNNEHHNCNLQNNLPSENSAMKSLLRLFSPSARKDAFEVRQLSPGCKWPSEPINGTNNYSNATLYLLTEFIQLRLDDGDLEPIFGSAFIYDVHSRLKVSETFHFDVNSNKLMNLFSGSMTNQQLAYRDASSLAQTCLFRMSSRYTLSSSADLNNNPGLKSQLKTPSSGGSTDKIGVNINNVTNENDSDRNDEFGLEDILSFASNRAEKQKLNPNRVSCCQGGLFLIIRVEKVLQQGDINDIMEGYNKDEKNKDKLKSTINWCCQRLGRYRMPLVWTAVDLTPYMIEARNKFLRMENDGSNHIKSKIATSSDSSRQNTIGSTRSRSVEPGLRNHHIEHNNNNDNSLCDSISSKGIPNSQESYGRKAKYERIKEMAAENYEKHLHRNTTKCPTVSEQFDSTEFLPIELKITNFFKQEPDRINDDELFRYVNDIHRQTVSAICRISCTSTSPTSVTSASVNNNASVNQDISSLSFSNISLTLSTAFSPTSGSVRRFKTFSNLSLHLRLRWASPQNLIKLLKSMHLETQTCIPSEELNQLNESSVILLNPESLSYTGSIFQSFNDFSMNKLDMNSTVSPRIPNLIREVLELPSIDLLIPFTSYRNLLYVYPKSVSLPPSKQASSRNITVRVQLMYSDSNVTKVLPAIYGKSNSPKFISDAFTAVLYHNRSPEFYDEIKIQLPAHLEQTHYLLFTFYHIICQSKKVESTATLETVIGYSWLPLLEQGYLKNNDVNLLVSVEKPSPALAMVKPNIKSITEKFCMDACKWVDAHRELFSVSTTVVSSVYMQDASLECLLSACHQSRINGTIESFTNKAAVRQLFTNINKTSLHQLIAYFTPLLDGFLRLLFSCIIKTFLIKMNNTHLSENIQIIQRGVIALELLIAFLNRISLSFAHLNDKHGRNQLLVSYLNGSQFLPTKSVLRHYFSGHPLFGLPLVSNLINVEEIDKNLLVNIILTELVKIYLCRTKLIDCQSSQTFFPSLWFLLELFIHLLAQDWYLTVKTDEPKLILSLCENPCFLEDLSTFNTCLTEYMIRYVCGQHNEKSEDLKQWEPYRLINRIFSFFLHDLISFLPLEFIVSETANYWTKIDQLLIEKELNPYLSDKLLKYFKLDLLQIICSHEAFYQLNSESPLPMNCDQLLQQYHKLSIFNNDHHLRQEAKSKHIPLATIEPDFYGTEDSHHLGDKQYSHMFGNNIDGKSTSLNKHFFISLIIYELITALKSDVPDLQDRAVDLLWSVLINNELNLEQETPQNTSSSQSITSVSQLAYFYLPILNVVCDFLPNLVKTWQINRSQSRKSSNGNSVKPRQQSTDEMSSDKLTANLTNDLGTNLLSSGRMRRTRRNTKTTKFLEVGPGISSVAKETPTPRFTQCSENTDFDCVLRNQLDSVKSIKSTTMKRLFIITIWILKHTPDSLCHEWLHQASVKERNQLFLLIYLILDTFRIKSREKSDSLLNMNCSPVDSEEHAECENNIDGCENESHTTSSQTKLSNDPNLPNNHVSKRFRHDQMISAKFSSPESPILPDKLDYNNNNNINPSISHSSQRSYSRPSILKMKNNFTRSNSFSLGSYSNGTDSPGLHQNPSALRKSLLFNDIVMVICNLLDSSIEGLWQLDTALGRPGLTLFTFYNYSFNCILPYKKSNATANNNNTNNSSALSNQCLIGCIIRVMLYALSLSQSVTGYQRILLCLRRVISRFPSFLFEDNPEFCSVCCHHLLTLCTRKHSAVRDDAVATLYFLMKNYYTLTNGLSFVKVHLYLTFSSFFTKLVSGMKKSNSILSECSNNTNYQDNLSNSSISAFKTYLTDSLSQLKHLTLSDDDLNIPKALLNHNHEETLFNAEKYTESVSLTSPSSLNNFDDVYNNTVSMVTTTTTTTIVPAIPLISNIPNTGFNAQVCQLADNLKQLLNDALRLQDVINTLHRKQQTNDYRKQISNEDTLITIDLLHSISHRSRISPELRLYWLLQIAEKHYELTQFSEASQCLAHCTAIVAEHLVNRGSSPLGLSKAGCSDIADAVKNLNILEESCACGFPSTGVYDNFSCSIPVIPQDLSASLMPLDVSWHFTTPGFMALVSWTAESFAKAGFYEIVPCLYSRLVALLQSSNDYGRLAEIHGRIRDSYALLNKTQNNKKMFNSYFRVGFHGDLFGDLNGNDFIYKEAPYTKLAEITSRLQTFYEAKFGQGKVIIIKDSNIVDPKQLDTDKAYLQITFVEPYLEDFELRRRPTEFHCNYALKRFVHSTPFTIDGQTHGSLSTQYKRKYILTTARCFPYMKTRLLVVSAESHTLTPIEVALEDVTRRVEQLDRALTTDPPDVKYLQMILQGCIGAMVNQGPIEMATTFLGQKENKPIKATSGDKNISFTTLDPNAYEDVQNRLRITFQIFLIKSYEALCLNESLIGPDQIEYHKELEKNFMNVKRLLDPLIIISKPPVTNGDTIMNQNNELKPEAAK</sequence>
<dbReference type="InterPro" id="IPR043162">
    <property type="entry name" value="DOCK_C_lobe_C"/>
</dbReference>
<dbReference type="Pfam" id="PF06920">
    <property type="entry name" value="DHR-2_Lobe_A"/>
    <property type="match status" value="1"/>
</dbReference>
<dbReference type="InterPro" id="IPR027007">
    <property type="entry name" value="C2_DOCK-type_domain"/>
</dbReference>
<proteinExistence type="inferred from homology"/>
<dbReference type="Proteomes" id="UP000050795">
    <property type="component" value="Unassembled WGS sequence"/>
</dbReference>
<dbReference type="InterPro" id="IPR046769">
    <property type="entry name" value="DOCKER_Lobe_A"/>
</dbReference>
<reference evidence="6" key="1">
    <citation type="submission" date="2022-06" db="EMBL/GenBank/DDBJ databases">
        <authorList>
            <person name="Berger JAMES D."/>
            <person name="Berger JAMES D."/>
        </authorList>
    </citation>
    <scope>NUCLEOTIDE SEQUENCE [LARGE SCALE GENOMIC DNA]</scope>
</reference>